<reference evidence="3 4" key="1">
    <citation type="submission" date="2016-03" db="EMBL/GenBank/DDBJ databases">
        <title>Draft genome sequence of the Fonsecaea monophora CBS 269.37.</title>
        <authorList>
            <person name="Bombassaro A."/>
            <person name="Vinicius W.A."/>
            <person name="De Hoog S."/>
            <person name="Sun J."/>
            <person name="Souza E.M."/>
            <person name="Raittz R.T."/>
            <person name="Costa F."/>
            <person name="Leao A.C."/>
            <person name="Tadra-Sfeir M.Z."/>
            <person name="Baura V."/>
            <person name="Balsanelli E."/>
            <person name="Pedrosa F.O."/>
            <person name="Moreno L.F."/>
            <person name="Steffens M.B."/>
            <person name="Xi L."/>
            <person name="Bocca A.L."/>
            <person name="Felipe M.S."/>
            <person name="Teixeira M."/>
            <person name="Telles Filho F.Q."/>
            <person name="Azevedo C.M."/>
            <person name="Gomes R."/>
            <person name="Vicente V.A."/>
        </authorList>
    </citation>
    <scope>NUCLEOTIDE SEQUENCE [LARGE SCALE GENOMIC DNA]</scope>
    <source>
        <strain evidence="3 4">CBS 269.37</strain>
    </source>
</reference>
<feature type="region of interest" description="Disordered" evidence="1">
    <location>
        <begin position="742"/>
        <end position="802"/>
    </location>
</feature>
<name>A0A177FLS9_9EURO</name>
<dbReference type="AlphaFoldDB" id="A0A177FLS9"/>
<comment type="caution">
    <text evidence="3">The sequence shown here is derived from an EMBL/GenBank/DDBJ whole genome shotgun (WGS) entry which is preliminary data.</text>
</comment>
<feature type="compositionally biased region" description="Pro residues" evidence="1">
    <location>
        <begin position="855"/>
        <end position="870"/>
    </location>
</feature>
<keyword evidence="2" id="KW-0472">Membrane</keyword>
<evidence type="ECO:0000313" key="4">
    <source>
        <dbReference type="Proteomes" id="UP000077002"/>
    </source>
</evidence>
<evidence type="ECO:0000256" key="1">
    <source>
        <dbReference type="SAM" id="MobiDB-lite"/>
    </source>
</evidence>
<keyword evidence="2" id="KW-0812">Transmembrane</keyword>
<gene>
    <name evidence="3" type="ORF">AYO21_01278</name>
</gene>
<organism evidence="3 4">
    <name type="scientific">Fonsecaea monophora</name>
    <dbReference type="NCBI Taxonomy" id="254056"/>
    <lineage>
        <taxon>Eukaryota</taxon>
        <taxon>Fungi</taxon>
        <taxon>Dikarya</taxon>
        <taxon>Ascomycota</taxon>
        <taxon>Pezizomycotina</taxon>
        <taxon>Eurotiomycetes</taxon>
        <taxon>Chaetothyriomycetidae</taxon>
        <taxon>Chaetothyriales</taxon>
        <taxon>Herpotrichiellaceae</taxon>
        <taxon>Fonsecaea</taxon>
    </lineage>
</organism>
<feature type="compositionally biased region" description="Acidic residues" evidence="1">
    <location>
        <begin position="768"/>
        <end position="792"/>
    </location>
</feature>
<dbReference type="Proteomes" id="UP000077002">
    <property type="component" value="Unassembled WGS sequence"/>
</dbReference>
<feature type="transmembrane region" description="Helical" evidence="2">
    <location>
        <begin position="153"/>
        <end position="170"/>
    </location>
</feature>
<feature type="transmembrane region" description="Helical" evidence="2">
    <location>
        <begin position="114"/>
        <end position="132"/>
    </location>
</feature>
<proteinExistence type="predicted"/>
<keyword evidence="2" id="KW-1133">Transmembrane helix</keyword>
<protein>
    <submittedName>
        <fullName evidence="3">Uncharacterized protein</fullName>
    </submittedName>
</protein>
<dbReference type="GeneID" id="34596457"/>
<keyword evidence="4" id="KW-1185">Reference proteome</keyword>
<feature type="transmembrane region" description="Helical" evidence="2">
    <location>
        <begin position="48"/>
        <end position="69"/>
    </location>
</feature>
<accession>A0A177FLS9</accession>
<feature type="transmembrane region" description="Helical" evidence="2">
    <location>
        <begin position="634"/>
        <end position="656"/>
    </location>
</feature>
<feature type="transmembrane region" description="Helical" evidence="2">
    <location>
        <begin position="90"/>
        <end position="108"/>
    </location>
</feature>
<evidence type="ECO:0000313" key="3">
    <source>
        <dbReference type="EMBL" id="OAG44282.1"/>
    </source>
</evidence>
<dbReference type="OrthoDB" id="5342924at2759"/>
<dbReference type="RefSeq" id="XP_022516234.1">
    <property type="nucleotide sequence ID" value="XM_022651261.1"/>
</dbReference>
<evidence type="ECO:0000256" key="2">
    <source>
        <dbReference type="SAM" id="Phobius"/>
    </source>
</evidence>
<dbReference type="EMBL" id="LVKK01000005">
    <property type="protein sequence ID" value="OAG44282.1"/>
    <property type="molecule type" value="Genomic_DNA"/>
</dbReference>
<sequence>MSLLSRLFSLLPLLPLHRQRVVQHYAEQKKVIVSSSTWKALWRCAPHVVPIAISVVILTLSFHGTYIGADFASETITLTSFQIAAKIHELFIVASLSVIVFHAIRHELLHGGGLPLGLVGSGFNFGSFDFFFTKEFRGGLLNVMTPGHRLRKAGFVILLCVAGLIAALAGPSSATLIVPSSQTWQAGGTQFYLNGSQADFWPSDISSSASAVRNMCNGSQSTELAVCPAGGYLSIREHWSRMNYTNFQTFDVPAYAKKLSGSRFYWPVSSPSSPIPPRYLLGNARNVTAFSPGTATFFVQPHAAPSTLMQRIANKWWTALESHMKVSDRQVDDRKIGVEALSAITTIRCGEPQNLSAGANSIRFPAISGRFDYVEGANLTVDSLNATTVDHIRFQWVHLPDQFGTVSIGAVLESAWDEQSKSRVVVACSAQAGWVPTSVYTDEYSFWTGWYPWNIDYGARTPSWVAIPEGQPQPATNGRVAFNDDWLNMLNPVVDDADPGAETWNPSTMESVISASGLADDLSSQTQAESSLAQAWVNDGQLGISRTVLLESIISSVITDGLARSGTYRVFDTTTKGSPSEWSFSLFDPLPDFDKRIIAEHDALRPPLPDSSTTTLRVKMEITGFALKKSLTGALSMVVLLAHIVLAIGHIAFVMAKRQSSDSWDSISELVALAQNSRPAYVALANTAAGIRQRRTYGRLARIRATSTLHHPDGDHVELIFDGPDGEEVVDDFEAFGAMTRAEKQTVPAQVKDGDADNGNDNDRNEEEREQEIEQEQDEVDDDDNENEDDNAESQSLTQPLNQRHQTQAVELNNTTHLLPVSRQKYTWPHDRHQGPLPPWDPSIPNRTSQAPRQSLPPRPQRPPPPPPPHSRTGSRESLIARTSPPPSTSRLRPALGELVRVNQAYG</sequence>
<feature type="region of interest" description="Disordered" evidence="1">
    <location>
        <begin position="828"/>
        <end position="896"/>
    </location>
</feature>